<accession>A0A8X6GF54</accession>
<protein>
    <submittedName>
        <fullName evidence="2">Uncharacterized protein</fullName>
    </submittedName>
</protein>
<evidence type="ECO:0000313" key="3">
    <source>
        <dbReference type="Proteomes" id="UP000887116"/>
    </source>
</evidence>
<dbReference type="AlphaFoldDB" id="A0A8X6GF54"/>
<dbReference type="EMBL" id="BMAO01020214">
    <property type="protein sequence ID" value="GFQ65754.1"/>
    <property type="molecule type" value="Genomic_DNA"/>
</dbReference>
<evidence type="ECO:0000256" key="1">
    <source>
        <dbReference type="SAM" id="MobiDB-lite"/>
    </source>
</evidence>
<proteinExistence type="predicted"/>
<organism evidence="2 3">
    <name type="scientific">Trichonephila clavata</name>
    <name type="common">Joro spider</name>
    <name type="synonym">Nephila clavata</name>
    <dbReference type="NCBI Taxonomy" id="2740835"/>
    <lineage>
        <taxon>Eukaryota</taxon>
        <taxon>Metazoa</taxon>
        <taxon>Ecdysozoa</taxon>
        <taxon>Arthropoda</taxon>
        <taxon>Chelicerata</taxon>
        <taxon>Arachnida</taxon>
        <taxon>Araneae</taxon>
        <taxon>Araneomorphae</taxon>
        <taxon>Entelegynae</taxon>
        <taxon>Araneoidea</taxon>
        <taxon>Nephilidae</taxon>
        <taxon>Trichonephila</taxon>
    </lineage>
</organism>
<feature type="region of interest" description="Disordered" evidence="1">
    <location>
        <begin position="1"/>
        <end position="49"/>
    </location>
</feature>
<sequence>MSRRAKNRVCVQQVRERKPRSVESNGEFFPTGTQDPINKVKASGGHKRLQDHTNPLLHFTDILIDAMVRG</sequence>
<name>A0A8X6GF54_TRICU</name>
<comment type="caution">
    <text evidence="2">The sequence shown here is derived from an EMBL/GenBank/DDBJ whole genome shotgun (WGS) entry which is preliminary data.</text>
</comment>
<gene>
    <name evidence="2" type="ORF">TNCT_130851</name>
</gene>
<reference evidence="2" key="1">
    <citation type="submission" date="2020-07" db="EMBL/GenBank/DDBJ databases">
        <title>Multicomponent nature underlies the extraordinary mechanical properties of spider dragline silk.</title>
        <authorList>
            <person name="Kono N."/>
            <person name="Nakamura H."/>
            <person name="Mori M."/>
            <person name="Yoshida Y."/>
            <person name="Ohtoshi R."/>
            <person name="Malay A.D."/>
            <person name="Moran D.A.P."/>
            <person name="Tomita M."/>
            <person name="Numata K."/>
            <person name="Arakawa K."/>
        </authorList>
    </citation>
    <scope>NUCLEOTIDE SEQUENCE</scope>
</reference>
<keyword evidence="3" id="KW-1185">Reference proteome</keyword>
<evidence type="ECO:0000313" key="2">
    <source>
        <dbReference type="EMBL" id="GFQ65754.1"/>
    </source>
</evidence>
<dbReference type="Proteomes" id="UP000887116">
    <property type="component" value="Unassembled WGS sequence"/>
</dbReference>